<dbReference type="InterPro" id="IPR003423">
    <property type="entry name" value="OMP_efflux"/>
</dbReference>
<keyword evidence="4" id="KW-1185">Reference proteome</keyword>
<dbReference type="RefSeq" id="WP_216126947.1">
    <property type="nucleotide sequence ID" value="NZ_CP064782.1"/>
</dbReference>
<dbReference type="KEGG" id="aiq:Azoinq_02280"/>
<keyword evidence="2" id="KW-0449">Lipoprotein</keyword>
<dbReference type="AlphaFoldDB" id="A0A975SN93"/>
<accession>A0A975SN93</accession>
<keyword evidence="2" id="KW-0472">Membrane</keyword>
<dbReference type="GO" id="GO:0005886">
    <property type="term" value="C:plasma membrane"/>
    <property type="evidence" value="ECO:0007669"/>
    <property type="project" value="UniProtKB-SubCell"/>
</dbReference>
<evidence type="ECO:0000313" key="4">
    <source>
        <dbReference type="Proteomes" id="UP000683428"/>
    </source>
</evidence>
<comment type="similarity">
    <text evidence="1 2">Belongs to the outer membrane factor (OMF) (TC 1.B.17) family.</text>
</comment>
<dbReference type="Pfam" id="PF02321">
    <property type="entry name" value="OEP"/>
    <property type="match status" value="2"/>
</dbReference>
<dbReference type="PANTHER" id="PTHR30203">
    <property type="entry name" value="OUTER MEMBRANE CATION EFFLUX PROTEIN"/>
    <property type="match status" value="1"/>
</dbReference>
<sequence length="497" mass="52575">MRTAPSLPLPPPFPGAWRNPLLALGVALALSGCGSLLTPEYQRPAAPIPQAWPTGPAYAGAPQGDKGPAAVELGWRDFILDRRLAALVEQALAQNRDLRISALNIEKARAQYGIARADLFPSVNGAASGTHARTAQDLTPADTARTTHVYGASLGFSAYELDFFGRIRNLKDAALQRYLNTVEARNSQQITLIAEVASAYLTLAADQARLSLAQATERSQGETLDLIRRRFALGVGSQLDVSGAQTSVETARADVAAYTSAVAQDMNALTLLVGGPVAGELLPGGELLDGAPVLQDVPAGVSSQVLLRRPDLVADEHLLRAYDANIGAARAAFFPSITLTAGVGTGSDEMSRLFLGRNGTWNFVPQINLPIFRGGALTFALASAKADREIGVAQYEKDIQTAFKEVADALAQRGTLGDQLQALQANEAAAALSFKLYGARYNTGISSYMDLLVSQRSLYGAQQSLITAKLNRQTNLVTLYKVLGGGVRERTGESSGG</sequence>
<organism evidence="3 4">
    <name type="scientific">Azospira inquinata</name>
    <dbReference type="NCBI Taxonomy" id="2785627"/>
    <lineage>
        <taxon>Bacteria</taxon>
        <taxon>Pseudomonadati</taxon>
        <taxon>Pseudomonadota</taxon>
        <taxon>Betaproteobacteria</taxon>
        <taxon>Rhodocyclales</taxon>
        <taxon>Rhodocyclaceae</taxon>
        <taxon>Azospira</taxon>
    </lineage>
</organism>
<protein>
    <submittedName>
        <fullName evidence="3">Efflux transporter outer membrane subunit</fullName>
    </submittedName>
</protein>
<proteinExistence type="inferred from homology"/>
<gene>
    <name evidence="3" type="ORF">Azoinq_02280</name>
</gene>
<evidence type="ECO:0000256" key="1">
    <source>
        <dbReference type="ARBA" id="ARBA00007613"/>
    </source>
</evidence>
<dbReference type="EMBL" id="CP064782">
    <property type="protein sequence ID" value="QWT49465.1"/>
    <property type="molecule type" value="Genomic_DNA"/>
</dbReference>
<keyword evidence="2" id="KW-1134">Transmembrane beta strand</keyword>
<evidence type="ECO:0000313" key="3">
    <source>
        <dbReference type="EMBL" id="QWT49465.1"/>
    </source>
</evidence>
<dbReference type="InterPro" id="IPR010131">
    <property type="entry name" value="MdtP/NodT-like"/>
</dbReference>
<keyword evidence="2" id="KW-0564">Palmitate</keyword>
<keyword evidence="2" id="KW-0812">Transmembrane</keyword>
<evidence type="ECO:0000256" key="2">
    <source>
        <dbReference type="RuleBase" id="RU362097"/>
    </source>
</evidence>
<dbReference type="GO" id="GO:0015562">
    <property type="term" value="F:efflux transmembrane transporter activity"/>
    <property type="evidence" value="ECO:0007669"/>
    <property type="project" value="InterPro"/>
</dbReference>
<name>A0A975SN93_9RHOO</name>
<dbReference type="PROSITE" id="PS51257">
    <property type="entry name" value="PROKAR_LIPOPROTEIN"/>
    <property type="match status" value="1"/>
</dbReference>
<reference evidence="3" key="1">
    <citation type="submission" date="2020-11" db="EMBL/GenBank/DDBJ databases">
        <title>Azospira inquinata sp. nov.</title>
        <authorList>
            <person name="Moe W.M."/>
            <person name="Mikes M.C."/>
        </authorList>
    </citation>
    <scope>NUCLEOTIDE SEQUENCE</scope>
    <source>
        <strain evidence="3">Azo-3</strain>
    </source>
</reference>
<dbReference type="Proteomes" id="UP000683428">
    <property type="component" value="Chromosome"/>
</dbReference>
<dbReference type="NCBIfam" id="TIGR01845">
    <property type="entry name" value="outer_NodT"/>
    <property type="match status" value="1"/>
</dbReference>
<comment type="subcellular location">
    <subcellularLocation>
        <location evidence="2">Cell membrane</location>
        <topology evidence="2">Lipid-anchor</topology>
    </subcellularLocation>
</comment>
<dbReference type="PANTHER" id="PTHR30203:SF32">
    <property type="entry name" value="CATION EFFLUX SYSTEM PROTEIN CUSC"/>
    <property type="match status" value="1"/>
</dbReference>